<evidence type="ECO:0000313" key="2">
    <source>
        <dbReference type="Proteomes" id="UP000275846"/>
    </source>
</evidence>
<protein>
    <submittedName>
        <fullName evidence="3">CASPASE_P10 domain-containing protein</fullName>
    </submittedName>
</protein>
<accession>A0A183TBC7</accession>
<name>A0A183TBC7_SCHSO</name>
<organism evidence="3">
    <name type="scientific">Schistocephalus solidus</name>
    <name type="common">Tapeworm</name>
    <dbReference type="NCBI Taxonomy" id="70667"/>
    <lineage>
        <taxon>Eukaryota</taxon>
        <taxon>Metazoa</taxon>
        <taxon>Spiralia</taxon>
        <taxon>Lophotrochozoa</taxon>
        <taxon>Platyhelminthes</taxon>
        <taxon>Cestoda</taxon>
        <taxon>Eucestoda</taxon>
        <taxon>Diphyllobothriidea</taxon>
        <taxon>Diphyllobothriidae</taxon>
        <taxon>Schistocephalus</taxon>
    </lineage>
</organism>
<dbReference type="InterPro" id="IPR027912">
    <property type="entry name" value="CFAP54"/>
</dbReference>
<dbReference type="AlphaFoldDB" id="A0A183TBC7"/>
<dbReference type="Proteomes" id="UP000275846">
    <property type="component" value="Unassembled WGS sequence"/>
</dbReference>
<reference evidence="3" key="1">
    <citation type="submission" date="2016-06" db="UniProtKB">
        <authorList>
            <consortium name="WormBaseParasite"/>
        </authorList>
    </citation>
    <scope>IDENTIFICATION</scope>
</reference>
<dbReference type="WBParaSite" id="SSLN_0001429601-mRNA-1">
    <property type="protein sequence ID" value="SSLN_0001429601-mRNA-1"/>
    <property type="gene ID" value="SSLN_0001429601"/>
</dbReference>
<gene>
    <name evidence="1" type="ORF">SSLN_LOCUS13775</name>
</gene>
<evidence type="ECO:0000313" key="3">
    <source>
        <dbReference type="WBParaSite" id="SSLN_0001429601-mRNA-1"/>
    </source>
</evidence>
<dbReference type="EMBL" id="UYSU01038364">
    <property type="protein sequence ID" value="VDM00161.1"/>
    <property type="molecule type" value="Genomic_DNA"/>
</dbReference>
<dbReference type="Pfam" id="PF14858">
    <property type="entry name" value="CFAP54_N"/>
    <property type="match status" value="1"/>
</dbReference>
<keyword evidence="2" id="KW-1185">Reference proteome</keyword>
<sequence length="187" mass="21251">MDVEAENPWPRNPTEKLISAYFNRPLEQFAAVLDALRSVLADVPVIASAETIKTSLDPIVCDVIEELLFAGFSILCPNQRHALTRSREICEDSQNTEEDTETRQSLLDFITVDACAYATPVFLMNAFDEVNCVKSDVQHPAPRTNLRGLLEFMKICLAYDQQDLFRCLYDNATCSLKVRLRQFLKQN</sequence>
<reference evidence="1 2" key="2">
    <citation type="submission" date="2018-11" db="EMBL/GenBank/DDBJ databases">
        <authorList>
            <consortium name="Pathogen Informatics"/>
        </authorList>
    </citation>
    <scope>NUCLEOTIDE SEQUENCE [LARGE SCALE GENOMIC DNA]</scope>
    <source>
        <strain evidence="1 2">NST_G2</strain>
    </source>
</reference>
<evidence type="ECO:0000313" key="1">
    <source>
        <dbReference type="EMBL" id="VDM00161.1"/>
    </source>
</evidence>
<dbReference type="OrthoDB" id="2104158at2759"/>
<proteinExistence type="predicted"/>